<dbReference type="EMBL" id="JANBOI010000730">
    <property type="protein sequence ID" value="KAJ1728834.1"/>
    <property type="molecule type" value="Genomic_DNA"/>
</dbReference>
<accession>A0A9W7YAH4</accession>
<proteinExistence type="predicted"/>
<dbReference type="AlphaFoldDB" id="A0A9W7YAH4"/>
<dbReference type="Gene3D" id="3.30.70.270">
    <property type="match status" value="1"/>
</dbReference>
<dbReference type="InterPro" id="IPR043128">
    <property type="entry name" value="Rev_trsase/Diguanyl_cyclase"/>
</dbReference>
<sequence>MLHHSNGATTIPDHPGKHIDGPWHHTMEAAYEDFPDTAPSHDLVATTPAEPSATTVGIPKPIHAHLMCTQLALLTGFFVKEHDDEFVCLDALYFEAMPDSISECTHHHPATCKAVKNTAQVHLQYGIDEELGAFSQLLIFTKSKLGTDECCILFDDSGNNCLNMHSIGMQLPRPAEHVQFLQDVHIVSSVDMASFFMQLHLATDVADFWVYDGMHHSKLRTRCMVQGNSKSLAITQAFLMHVLGMAESLCGKLLIYINNVYLKDAAGDKAAHIRDVGIMLCCLATANVTVNM</sequence>
<name>A0A9W7YAH4_9FUNG</name>
<reference evidence="2" key="1">
    <citation type="submission" date="2022-07" db="EMBL/GenBank/DDBJ databases">
        <title>Phylogenomic reconstructions and comparative analyses of Kickxellomycotina fungi.</title>
        <authorList>
            <person name="Reynolds N.K."/>
            <person name="Stajich J.E."/>
            <person name="Barry K."/>
            <person name="Grigoriev I.V."/>
            <person name="Crous P."/>
            <person name="Smith M.E."/>
        </authorList>
    </citation>
    <scope>NUCLEOTIDE SEQUENCE</scope>
    <source>
        <strain evidence="2">BCRC 34381</strain>
    </source>
</reference>
<feature type="region of interest" description="Disordered" evidence="1">
    <location>
        <begin position="1"/>
        <end position="22"/>
    </location>
</feature>
<comment type="caution">
    <text evidence="2">The sequence shown here is derived from an EMBL/GenBank/DDBJ whole genome shotgun (WGS) entry which is preliminary data.</text>
</comment>
<evidence type="ECO:0000313" key="3">
    <source>
        <dbReference type="Proteomes" id="UP001143981"/>
    </source>
</evidence>
<evidence type="ECO:0000313" key="2">
    <source>
        <dbReference type="EMBL" id="KAJ1728834.1"/>
    </source>
</evidence>
<protein>
    <recommendedName>
        <fullName evidence="4">Reverse transcriptase domain-containing protein</fullName>
    </recommendedName>
</protein>
<dbReference type="Proteomes" id="UP001143981">
    <property type="component" value="Unassembled WGS sequence"/>
</dbReference>
<evidence type="ECO:0000256" key="1">
    <source>
        <dbReference type="SAM" id="MobiDB-lite"/>
    </source>
</evidence>
<dbReference type="OrthoDB" id="425619at2759"/>
<keyword evidence="3" id="KW-1185">Reference proteome</keyword>
<gene>
    <name evidence="2" type="ORF">LPJ61_003825</name>
</gene>
<evidence type="ECO:0008006" key="4">
    <source>
        <dbReference type="Google" id="ProtNLM"/>
    </source>
</evidence>
<organism evidence="2 3">
    <name type="scientific">Coemansia biformis</name>
    <dbReference type="NCBI Taxonomy" id="1286918"/>
    <lineage>
        <taxon>Eukaryota</taxon>
        <taxon>Fungi</taxon>
        <taxon>Fungi incertae sedis</taxon>
        <taxon>Zoopagomycota</taxon>
        <taxon>Kickxellomycotina</taxon>
        <taxon>Kickxellomycetes</taxon>
        <taxon>Kickxellales</taxon>
        <taxon>Kickxellaceae</taxon>
        <taxon>Coemansia</taxon>
    </lineage>
</organism>
<dbReference type="Gene3D" id="3.10.10.10">
    <property type="entry name" value="HIV Type 1 Reverse Transcriptase, subunit A, domain 1"/>
    <property type="match status" value="1"/>
</dbReference>